<feature type="region of interest" description="Disordered" evidence="2">
    <location>
        <begin position="1"/>
        <end position="29"/>
    </location>
</feature>
<dbReference type="GO" id="GO:0016705">
    <property type="term" value="F:oxidoreductase activity, acting on paired donors, with incorporation or reduction of molecular oxygen"/>
    <property type="evidence" value="ECO:0007669"/>
    <property type="project" value="InterPro"/>
</dbReference>
<dbReference type="AlphaFoldDB" id="A0A1E7K534"/>
<proteinExistence type="inferred from homology"/>
<evidence type="ECO:0000256" key="1">
    <source>
        <dbReference type="ARBA" id="ARBA00010617"/>
    </source>
</evidence>
<dbReference type="InterPro" id="IPR036396">
    <property type="entry name" value="Cyt_P450_sf"/>
</dbReference>
<feature type="compositionally biased region" description="Pro residues" evidence="2">
    <location>
        <begin position="10"/>
        <end position="20"/>
    </location>
</feature>
<feature type="region of interest" description="Disordered" evidence="2">
    <location>
        <begin position="452"/>
        <end position="482"/>
    </location>
</feature>
<dbReference type="Gene3D" id="1.10.630.10">
    <property type="entry name" value="Cytochrome P450"/>
    <property type="match status" value="1"/>
</dbReference>
<dbReference type="GO" id="GO:0004497">
    <property type="term" value="F:monooxygenase activity"/>
    <property type="evidence" value="ECO:0007669"/>
    <property type="project" value="InterPro"/>
</dbReference>
<dbReference type="PANTHER" id="PTHR46696">
    <property type="entry name" value="P450, PUTATIVE (EUROFUNG)-RELATED"/>
    <property type="match status" value="1"/>
</dbReference>
<dbReference type="RefSeq" id="WP_069991976.1">
    <property type="nucleotide sequence ID" value="NZ_LJGV01000022.1"/>
</dbReference>
<dbReference type="GO" id="GO:0020037">
    <property type="term" value="F:heme binding"/>
    <property type="evidence" value="ECO:0007669"/>
    <property type="project" value="InterPro"/>
</dbReference>
<dbReference type="PATRIC" id="fig|943816.4.peg.2603"/>
<name>A0A1E7K534_9ACTN</name>
<evidence type="ECO:0000256" key="2">
    <source>
        <dbReference type="SAM" id="MobiDB-lite"/>
    </source>
</evidence>
<dbReference type="SUPFAM" id="SSF48264">
    <property type="entry name" value="Cytochrome P450"/>
    <property type="match status" value="1"/>
</dbReference>
<comment type="similarity">
    <text evidence="1">Belongs to the cytochrome P450 family.</text>
</comment>
<dbReference type="PROSITE" id="PS00086">
    <property type="entry name" value="CYTOCHROME_P450"/>
    <property type="match status" value="1"/>
</dbReference>
<evidence type="ECO:0000313" key="4">
    <source>
        <dbReference type="Proteomes" id="UP000175829"/>
    </source>
</evidence>
<dbReference type="EMBL" id="LJGV01000022">
    <property type="protein sequence ID" value="OEU99019.1"/>
    <property type="molecule type" value="Genomic_DNA"/>
</dbReference>
<dbReference type="GO" id="GO:0005506">
    <property type="term" value="F:iron ion binding"/>
    <property type="evidence" value="ECO:0007669"/>
    <property type="project" value="InterPro"/>
</dbReference>
<sequence>MTAPSSDPAPHAPGTPPPGCPAHAGGQPVGRRLYTEDAIRNPRAVYEELREQHGAVAPVLLHGDLPAWLVLGYRENLKALQTPSVFSRDSRYWRDMEEGRVPSDHPLIPITAWQPLCVFVDGEKHRRLRGAVTESLDAFESRGIRLHVTQHTDRLVDEFAEAGQADLVGQFAAQLPLRVMTQLYGMSDEHGGEYGPAFIEAVQDALRGTATSAASNDFVTRTLDDLVARKQDTPAHDLPSMLLAHPAGLSTDEVREHLRLILTAANETTVNLLANTLHMVLTDSRFRADLAGGHMTLPDGLEQVMWDEPPMMTLLGRWAARDTALGEQRIRAGDLLLLGLAAGNVDSAVRDEDTPVIGNRSHLAFSRGPHECPGQQIARAIAESAIDALLRRLPDLRLAVPEEELRWSSALMYRNLAALPVEFSPVSRKLPVLDADAAGTLRAKLPSAVAAAPAAQGPGAGAGGPAADRKRAPWWKPWAHQS</sequence>
<reference evidence="3 4" key="1">
    <citation type="journal article" date="2016" name="Front. Microbiol.">
        <title>Comparative Genomics Analysis of Streptomyces Species Reveals Their Adaptation to the Marine Environment and Their Diversity at the Genomic Level.</title>
        <authorList>
            <person name="Tian X."/>
            <person name="Zhang Z."/>
            <person name="Yang T."/>
            <person name="Chen M."/>
            <person name="Li J."/>
            <person name="Chen F."/>
            <person name="Yang J."/>
            <person name="Li W."/>
            <person name="Zhang B."/>
            <person name="Zhang Z."/>
            <person name="Wu J."/>
            <person name="Zhang C."/>
            <person name="Long L."/>
            <person name="Xiao J."/>
        </authorList>
    </citation>
    <scope>NUCLEOTIDE SEQUENCE [LARGE SCALE GENOMIC DNA]</scope>
    <source>
        <strain evidence="3 4">SCSIO M10379</strain>
    </source>
</reference>
<gene>
    <name evidence="3" type="ORF">AN217_15720</name>
</gene>
<protein>
    <submittedName>
        <fullName evidence="3">Cytochrome</fullName>
    </submittedName>
</protein>
<dbReference type="PANTHER" id="PTHR46696:SF1">
    <property type="entry name" value="CYTOCHROME P450 YJIB-RELATED"/>
    <property type="match status" value="1"/>
</dbReference>
<comment type="caution">
    <text evidence="3">The sequence shown here is derived from an EMBL/GenBank/DDBJ whole genome shotgun (WGS) entry which is preliminary data.</text>
</comment>
<dbReference type="Proteomes" id="UP000175829">
    <property type="component" value="Unassembled WGS sequence"/>
</dbReference>
<accession>A0A1E7K534</accession>
<dbReference type="PRINTS" id="PR00359">
    <property type="entry name" value="BP450"/>
</dbReference>
<dbReference type="InterPro" id="IPR017972">
    <property type="entry name" value="Cyt_P450_CS"/>
</dbReference>
<organism evidence="3 4">
    <name type="scientific">Streptomyces qinglanensis</name>
    <dbReference type="NCBI Taxonomy" id="943816"/>
    <lineage>
        <taxon>Bacteria</taxon>
        <taxon>Bacillati</taxon>
        <taxon>Actinomycetota</taxon>
        <taxon>Actinomycetes</taxon>
        <taxon>Kitasatosporales</taxon>
        <taxon>Streptomycetaceae</taxon>
        <taxon>Streptomyces</taxon>
    </lineage>
</organism>
<dbReference type="InterPro" id="IPR002397">
    <property type="entry name" value="Cyt_P450_B"/>
</dbReference>
<evidence type="ECO:0000313" key="3">
    <source>
        <dbReference type="EMBL" id="OEU99019.1"/>
    </source>
</evidence>